<dbReference type="Pfam" id="PF00106">
    <property type="entry name" value="adh_short"/>
    <property type="match status" value="1"/>
</dbReference>
<name>A0A7W8F3J3_STREU</name>
<dbReference type="PANTHER" id="PTHR48107">
    <property type="entry name" value="NADPH-DEPENDENT ALDEHYDE REDUCTASE-LIKE PROTEIN, CHLOROPLASTIC-RELATED"/>
    <property type="match status" value="1"/>
</dbReference>
<sequence>MTLKGKTALVTGSSKGLGRAVALRFAKRGADIVINYSRDKAPANETVARATTTGTHVITVHADVSDVTQIEKLFQATLDTFGKPDIVVANTGIEKVNTPVTDTTEDDYDLLFRVNAKGPFFVLRAAAHHIADGGRIITPPPAPSPASASTAPASAHRNTW</sequence>
<feature type="compositionally biased region" description="Low complexity" evidence="3">
    <location>
        <begin position="145"/>
        <end position="160"/>
    </location>
</feature>
<feature type="region of interest" description="Disordered" evidence="3">
    <location>
        <begin position="136"/>
        <end position="160"/>
    </location>
</feature>
<dbReference type="EMBL" id="JACHJF010000021">
    <property type="protein sequence ID" value="MBB5121848.1"/>
    <property type="molecule type" value="Genomic_DNA"/>
</dbReference>
<evidence type="ECO:0000256" key="1">
    <source>
        <dbReference type="ARBA" id="ARBA00006484"/>
    </source>
</evidence>
<comment type="caution">
    <text evidence="4">The sequence shown here is derived from an EMBL/GenBank/DDBJ whole genome shotgun (WGS) entry which is preliminary data.</text>
</comment>
<dbReference type="AlphaFoldDB" id="A0A7W8F3J3"/>
<protein>
    <submittedName>
        <fullName evidence="4">NAD(P)-dependent dehydrogenase (Short-subunit alcohol dehydrogenase family)</fullName>
    </submittedName>
</protein>
<dbReference type="Proteomes" id="UP000528608">
    <property type="component" value="Unassembled WGS sequence"/>
</dbReference>
<dbReference type="InterPro" id="IPR002347">
    <property type="entry name" value="SDR_fam"/>
</dbReference>
<dbReference type="Gene3D" id="3.40.50.720">
    <property type="entry name" value="NAD(P)-binding Rossmann-like Domain"/>
    <property type="match status" value="1"/>
</dbReference>
<proteinExistence type="inferred from homology"/>
<evidence type="ECO:0000313" key="5">
    <source>
        <dbReference type="Proteomes" id="UP000528608"/>
    </source>
</evidence>
<dbReference type="GO" id="GO:0016614">
    <property type="term" value="F:oxidoreductase activity, acting on CH-OH group of donors"/>
    <property type="evidence" value="ECO:0007669"/>
    <property type="project" value="UniProtKB-ARBA"/>
</dbReference>
<accession>A0A7W8F3J3</accession>
<keyword evidence="2" id="KW-0560">Oxidoreductase</keyword>
<gene>
    <name evidence="4" type="ORF">FHS36_005317</name>
</gene>
<evidence type="ECO:0000256" key="2">
    <source>
        <dbReference type="ARBA" id="ARBA00023002"/>
    </source>
</evidence>
<evidence type="ECO:0000256" key="3">
    <source>
        <dbReference type="SAM" id="MobiDB-lite"/>
    </source>
</evidence>
<dbReference type="RefSeq" id="WP_211304081.1">
    <property type="nucleotide sequence ID" value="NZ_JACHJF010000021.1"/>
</dbReference>
<dbReference type="PRINTS" id="PR00081">
    <property type="entry name" value="GDHRDH"/>
</dbReference>
<dbReference type="PANTHER" id="PTHR48107:SF7">
    <property type="entry name" value="RE15974P"/>
    <property type="match status" value="1"/>
</dbReference>
<reference evidence="4 5" key="1">
    <citation type="submission" date="2020-08" db="EMBL/GenBank/DDBJ databases">
        <title>Genomic Encyclopedia of Type Strains, Phase III (KMG-III): the genomes of soil and plant-associated and newly described type strains.</title>
        <authorList>
            <person name="Whitman W."/>
        </authorList>
    </citation>
    <scope>NUCLEOTIDE SEQUENCE [LARGE SCALE GENOMIC DNA]</scope>
    <source>
        <strain evidence="4 5">CECT 3259</strain>
    </source>
</reference>
<organism evidence="4 5">
    <name type="scientific">Streptomyces eurocidicus</name>
    <name type="common">Streptoverticillium eurocidicus</name>
    <dbReference type="NCBI Taxonomy" id="66423"/>
    <lineage>
        <taxon>Bacteria</taxon>
        <taxon>Bacillati</taxon>
        <taxon>Actinomycetota</taxon>
        <taxon>Actinomycetes</taxon>
        <taxon>Kitasatosporales</taxon>
        <taxon>Streptomycetaceae</taxon>
        <taxon>Streptomyces</taxon>
    </lineage>
</organism>
<dbReference type="InterPro" id="IPR036291">
    <property type="entry name" value="NAD(P)-bd_dom_sf"/>
</dbReference>
<dbReference type="SUPFAM" id="SSF51735">
    <property type="entry name" value="NAD(P)-binding Rossmann-fold domains"/>
    <property type="match status" value="1"/>
</dbReference>
<evidence type="ECO:0000313" key="4">
    <source>
        <dbReference type="EMBL" id="MBB5121848.1"/>
    </source>
</evidence>
<comment type="similarity">
    <text evidence="1">Belongs to the short-chain dehydrogenases/reductases (SDR) family.</text>
</comment>